<dbReference type="Proteomes" id="UP000236447">
    <property type="component" value="Plasmid pP88_a"/>
</dbReference>
<evidence type="ECO:0000256" key="6">
    <source>
        <dbReference type="SAM" id="Phobius"/>
    </source>
</evidence>
<feature type="transmembrane region" description="Helical" evidence="6">
    <location>
        <begin position="417"/>
        <end position="435"/>
    </location>
</feature>
<sequence>MTDQSNSAPPTSAHRLTGAGRSLSQMRRNKRSLWTVVLILTCAGLSAFATSIYLSPDLMGVAALSVGAIGLWATGLVPEYWTALAFFLVAVIFSVAAPETIFSGFHSSTFWLLFSGLVLGAAIKHTTLDKRAAGILALLPLRSYGGLLTGIVVFSVALAFVMPSSIGRIMILLPVISALAERVGFGAASNGRTGMLAVATFGTFAPAFTILPANAPNMILVGMSETIYGINISYFDYLLLHFPVLGVVKSAVLVGLAMVMFPDRIPTHSIKAAPSAAPFSRQERILSLVLALCLLLWLTDQIHMVSPAWVGMAAALICLLPGADLTRKGCINTDLSYGALLFVAGIMGLGAVISSAGLGEAVVGAITGTVAFAVEWPVWNTSILIGLSTLVAMITNLPGVPAVMTPLAGELSDATGLPLETVLMTQVVAFSNVFLPFQAPPLIAAIQAGNLPAGAVIRLCLSLFLISLLLLAPLDLLWWHLLGMF</sequence>
<feature type="transmembrane region" description="Helical" evidence="6">
    <location>
        <begin position="455"/>
        <end position="479"/>
    </location>
</feature>
<dbReference type="RefSeq" id="WP_102884429.1">
    <property type="nucleotide sequence ID" value="NZ_CP010726.1"/>
</dbReference>
<dbReference type="GO" id="GO:0022857">
    <property type="term" value="F:transmembrane transporter activity"/>
    <property type="evidence" value="ECO:0007669"/>
    <property type="project" value="InterPro"/>
</dbReference>
<accession>A0A2I7KEX6</accession>
<feature type="transmembrane region" description="Helical" evidence="6">
    <location>
        <begin position="144"/>
        <end position="163"/>
    </location>
</feature>
<feature type="transmembrane region" description="Helical" evidence="6">
    <location>
        <begin position="235"/>
        <end position="261"/>
    </location>
</feature>
<proteinExistence type="predicted"/>
<evidence type="ECO:0000256" key="2">
    <source>
        <dbReference type="ARBA" id="ARBA00022692"/>
    </source>
</evidence>
<feature type="transmembrane region" description="Helical" evidence="6">
    <location>
        <begin position="81"/>
        <end position="98"/>
    </location>
</feature>
<keyword evidence="2 6" id="KW-0812">Transmembrane</keyword>
<dbReference type="Pfam" id="PF00939">
    <property type="entry name" value="Na_sulph_symp"/>
    <property type="match status" value="1"/>
</dbReference>
<evidence type="ECO:0000313" key="7">
    <source>
        <dbReference type="EMBL" id="AUR01147.1"/>
    </source>
</evidence>
<dbReference type="PANTHER" id="PTHR10283">
    <property type="entry name" value="SOLUTE CARRIER FAMILY 13 MEMBER"/>
    <property type="match status" value="1"/>
</dbReference>
<feature type="transmembrane region" description="Helical" evidence="6">
    <location>
        <begin position="304"/>
        <end position="323"/>
    </location>
</feature>
<evidence type="ECO:0000256" key="3">
    <source>
        <dbReference type="ARBA" id="ARBA00022989"/>
    </source>
</evidence>
<keyword evidence="4 6" id="KW-0472">Membrane</keyword>
<name>A0A2I7KEX6_9RHOB</name>
<evidence type="ECO:0000256" key="1">
    <source>
        <dbReference type="ARBA" id="ARBA00004141"/>
    </source>
</evidence>
<keyword evidence="3 6" id="KW-1133">Transmembrane helix</keyword>
<geneLocation type="plasmid" evidence="8">
    <name>pp88_a</name>
</geneLocation>
<feature type="transmembrane region" description="Helical" evidence="6">
    <location>
        <begin position="335"/>
        <end position="358"/>
    </location>
</feature>
<keyword evidence="7" id="KW-0614">Plasmid</keyword>
<feature type="transmembrane region" description="Helical" evidence="6">
    <location>
        <begin position="33"/>
        <end position="52"/>
    </location>
</feature>
<organism evidence="7 8">
    <name type="scientific">Phaeobacter inhibens</name>
    <dbReference type="NCBI Taxonomy" id="221822"/>
    <lineage>
        <taxon>Bacteria</taxon>
        <taxon>Pseudomonadati</taxon>
        <taxon>Pseudomonadota</taxon>
        <taxon>Alphaproteobacteria</taxon>
        <taxon>Rhodobacterales</taxon>
        <taxon>Roseobacteraceae</taxon>
        <taxon>Phaeobacter</taxon>
    </lineage>
</organism>
<feature type="region of interest" description="Disordered" evidence="5">
    <location>
        <begin position="1"/>
        <end position="24"/>
    </location>
</feature>
<reference evidence="7 8" key="1">
    <citation type="journal article" date="2017" name="Front. Microbiol.">
        <title>Phaeobacter piscinae sp. nov., a species of the Roseobacter group and potential aquaculture probiont.</title>
        <authorList>
            <person name="Sonnenschein E.C."/>
            <person name="Phippen C.B.W."/>
            <person name="Nielsen K.F."/>
            <person name="Mateiu R.V."/>
            <person name="Melchiorsen J."/>
            <person name="Gram L."/>
            <person name="Overmann J."/>
            <person name="Freese H.M."/>
        </authorList>
    </citation>
    <scope>NUCLEOTIDE SEQUENCE [LARGE SCALE GENOMIC DNA]</scope>
    <source>
        <strain evidence="7 8">P88</strain>
        <plasmid evidence="8">pp88_a</plasmid>
    </source>
</reference>
<dbReference type="InterPro" id="IPR001898">
    <property type="entry name" value="SLC13A/DASS"/>
</dbReference>
<protein>
    <submittedName>
        <fullName evidence="7">Putative sodium dependent symporter</fullName>
    </submittedName>
</protein>
<gene>
    <name evidence="7" type="ORF">PhaeoP88_03834</name>
</gene>
<comment type="subcellular location">
    <subcellularLocation>
        <location evidence="1">Membrane</location>
        <topology evidence="1">Multi-pass membrane protein</topology>
    </subcellularLocation>
</comment>
<dbReference type="AlphaFoldDB" id="A0A2I7KEX6"/>
<evidence type="ECO:0000256" key="4">
    <source>
        <dbReference type="ARBA" id="ARBA00023136"/>
    </source>
</evidence>
<evidence type="ECO:0000256" key="5">
    <source>
        <dbReference type="SAM" id="MobiDB-lite"/>
    </source>
</evidence>
<reference evidence="7 8" key="2">
    <citation type="journal article" date="2017" name="Genome Biol. Evol.">
        <title>Trajectories and Drivers of Genome Evolution in Surface-Associated Marine Phaeobacter.</title>
        <authorList>
            <person name="Freese H.M."/>
            <person name="Sikorski J."/>
            <person name="Bunk B."/>
            <person name="Scheuner C."/>
            <person name="Meier-Kolthoff J.P."/>
            <person name="Sproer C."/>
            <person name="Gram L."/>
            <person name="Overmann J."/>
        </authorList>
    </citation>
    <scope>NUCLEOTIDE SEQUENCE [LARGE SCALE GENOMIC DNA]</scope>
    <source>
        <strain evidence="7 8">P88</strain>
        <plasmid evidence="8">pp88_a</plasmid>
    </source>
</reference>
<feature type="transmembrane region" description="Helical" evidence="6">
    <location>
        <begin position="195"/>
        <end position="215"/>
    </location>
</feature>
<dbReference type="EMBL" id="CP010726">
    <property type="protein sequence ID" value="AUR01147.1"/>
    <property type="molecule type" value="Genomic_DNA"/>
</dbReference>
<feature type="transmembrane region" description="Helical" evidence="6">
    <location>
        <begin position="58"/>
        <end position="74"/>
    </location>
</feature>
<feature type="compositionally biased region" description="Polar residues" evidence="5">
    <location>
        <begin position="1"/>
        <end position="10"/>
    </location>
</feature>
<feature type="transmembrane region" description="Helical" evidence="6">
    <location>
        <begin position="104"/>
        <end position="123"/>
    </location>
</feature>
<evidence type="ECO:0000313" key="8">
    <source>
        <dbReference type="Proteomes" id="UP000236447"/>
    </source>
</evidence>
<dbReference type="GO" id="GO:0005886">
    <property type="term" value="C:plasma membrane"/>
    <property type="evidence" value="ECO:0007669"/>
    <property type="project" value="TreeGrafter"/>
</dbReference>